<name>A0A9J6D182_RHIMP</name>
<dbReference type="EMBL" id="JABSTU010003806">
    <property type="protein sequence ID" value="KAH7964608.1"/>
    <property type="molecule type" value="Genomic_DNA"/>
</dbReference>
<evidence type="ECO:0000313" key="3">
    <source>
        <dbReference type="Proteomes" id="UP000821866"/>
    </source>
</evidence>
<dbReference type="VEuPathDB" id="VectorBase:LOC119179313"/>
<gene>
    <name evidence="2" type="ORF">HPB51_027151</name>
</gene>
<keyword evidence="3" id="KW-1185">Reference proteome</keyword>
<protein>
    <submittedName>
        <fullName evidence="2">Uncharacterized protein</fullName>
    </submittedName>
</protein>
<dbReference type="AlphaFoldDB" id="A0A9J6D182"/>
<feature type="region of interest" description="Disordered" evidence="1">
    <location>
        <begin position="848"/>
        <end position="881"/>
    </location>
</feature>
<feature type="compositionally biased region" description="Polar residues" evidence="1">
    <location>
        <begin position="870"/>
        <end position="881"/>
    </location>
</feature>
<organism evidence="2 3">
    <name type="scientific">Rhipicephalus microplus</name>
    <name type="common">Cattle tick</name>
    <name type="synonym">Boophilus microplus</name>
    <dbReference type="NCBI Taxonomy" id="6941"/>
    <lineage>
        <taxon>Eukaryota</taxon>
        <taxon>Metazoa</taxon>
        <taxon>Ecdysozoa</taxon>
        <taxon>Arthropoda</taxon>
        <taxon>Chelicerata</taxon>
        <taxon>Arachnida</taxon>
        <taxon>Acari</taxon>
        <taxon>Parasitiformes</taxon>
        <taxon>Ixodida</taxon>
        <taxon>Ixodoidea</taxon>
        <taxon>Ixodidae</taxon>
        <taxon>Rhipicephalinae</taxon>
        <taxon>Rhipicephalus</taxon>
        <taxon>Boophilus</taxon>
    </lineage>
</organism>
<comment type="caution">
    <text evidence="2">The sequence shown here is derived from an EMBL/GenBank/DDBJ whole genome shotgun (WGS) entry which is preliminary data.</text>
</comment>
<sequence length="881" mass="98071">MRRLNPYVFAWLHTVQGIGTIPITISEYLAVHEAQESVQAGPCVVLQPLQVDEFSSSEEPQPLDAAGSEIPELQEAPEATKCENPVATRFRGAIFPGPRVVKQPLEISVEKPRASEQPLEVVAPEASSMQHAQEEAKSGPSVLRPKVEVAPSNSPVHSQSRQFYSFMATTVPRLKVYAFPMRVQDFNPNWIRLVTRGGDVDTAVAFLFGLIKLFCRADYYKISQGSEDDCLWLEEVKIDNRRLQKVMSGSQPVATMDDVFVLFGVMLCNVNCEEGTIYDHDWFRDRVNGLTLLFPLVSEPPPVPLYNEKTCWCYEPRASKPLLQFHSAHTKLVKRGIAKMCLSEALKKSCRCLMNESFRQQVSRLSNAGYPKSLVVSVAEGLHRKVLEKRCEAMDRVLQGSEDDCLWLEEVKIDNRRLQKVMSGSQPMATMDDVFVLLGVMLCNVNSEEGTSYDHGWFRDRVNGLALLFPLVSEPPPVPLYSESQAKALSTLGKMWPCTIAQIVCTILAGRFKGPMKRIQGYVCPQWQTAQIRAAKPQPLESVTPDYSALKEAEKTPGPRNHLSPAPRESAMPETLVTQALRQEPGSNPANVVPREDVFCLAATLKTTDIGRSTPPAMTTQNVFVFPSLGQFNATWIRLVTRSIDPVTAVPCLLGFIDLMCGDDFEKVLDSADKEGLVLEPLKLSKGELRQRLRDLMTDWYPPATMDDFYVLLGISLCNLSCRRGSDVNRGWYQTRAKDLVGLFLNVSGEVSVRLHDEAKADAICAFAERWPHTRAAIGSVILKGRFEGPMHRLQQYVVTSWSFAGMKHAECVLESLVIRNPWVLNVFPELKSRDLFLQATAAASPGRQDALQNHRGKESAAADPAACEESSTTGSIEINL</sequence>
<feature type="region of interest" description="Disordered" evidence="1">
    <location>
        <begin position="552"/>
        <end position="571"/>
    </location>
</feature>
<proteinExistence type="predicted"/>
<dbReference type="Proteomes" id="UP000821866">
    <property type="component" value="Unassembled WGS sequence"/>
</dbReference>
<evidence type="ECO:0000313" key="2">
    <source>
        <dbReference type="EMBL" id="KAH7964608.1"/>
    </source>
</evidence>
<reference evidence="2" key="2">
    <citation type="submission" date="2021-09" db="EMBL/GenBank/DDBJ databases">
        <authorList>
            <person name="Jia N."/>
            <person name="Wang J."/>
            <person name="Shi W."/>
            <person name="Du L."/>
            <person name="Sun Y."/>
            <person name="Zhan W."/>
            <person name="Jiang J."/>
            <person name="Wang Q."/>
            <person name="Zhang B."/>
            <person name="Ji P."/>
            <person name="Sakyi L.B."/>
            <person name="Cui X."/>
            <person name="Yuan T."/>
            <person name="Jiang B."/>
            <person name="Yang W."/>
            <person name="Lam T.T.-Y."/>
            <person name="Chang Q."/>
            <person name="Ding S."/>
            <person name="Wang X."/>
            <person name="Zhu J."/>
            <person name="Ruan X."/>
            <person name="Zhao L."/>
            <person name="Wei J."/>
            <person name="Que T."/>
            <person name="Du C."/>
            <person name="Cheng J."/>
            <person name="Dai P."/>
            <person name="Han X."/>
            <person name="Huang E."/>
            <person name="Gao Y."/>
            <person name="Liu J."/>
            <person name="Shao H."/>
            <person name="Ye R."/>
            <person name="Li L."/>
            <person name="Wei W."/>
            <person name="Wang X."/>
            <person name="Wang C."/>
            <person name="Huo Q."/>
            <person name="Li W."/>
            <person name="Guo W."/>
            <person name="Chen H."/>
            <person name="Chen S."/>
            <person name="Zhou L."/>
            <person name="Zhou L."/>
            <person name="Ni X."/>
            <person name="Tian J."/>
            <person name="Zhou Y."/>
            <person name="Sheng Y."/>
            <person name="Liu T."/>
            <person name="Pan Y."/>
            <person name="Xia L."/>
            <person name="Li J."/>
            <person name="Zhao F."/>
            <person name="Cao W."/>
        </authorList>
    </citation>
    <scope>NUCLEOTIDE SEQUENCE</scope>
    <source>
        <strain evidence="2">Rmic-2018</strain>
        <tissue evidence="2">Larvae</tissue>
    </source>
</reference>
<reference evidence="2" key="1">
    <citation type="journal article" date="2020" name="Cell">
        <title>Large-Scale Comparative Analyses of Tick Genomes Elucidate Their Genetic Diversity and Vector Capacities.</title>
        <authorList>
            <consortium name="Tick Genome and Microbiome Consortium (TIGMIC)"/>
            <person name="Jia N."/>
            <person name="Wang J."/>
            <person name="Shi W."/>
            <person name="Du L."/>
            <person name="Sun Y."/>
            <person name="Zhan W."/>
            <person name="Jiang J.F."/>
            <person name="Wang Q."/>
            <person name="Zhang B."/>
            <person name="Ji P."/>
            <person name="Bell-Sakyi L."/>
            <person name="Cui X.M."/>
            <person name="Yuan T.T."/>
            <person name="Jiang B.G."/>
            <person name="Yang W.F."/>
            <person name="Lam T.T."/>
            <person name="Chang Q.C."/>
            <person name="Ding S.J."/>
            <person name="Wang X.J."/>
            <person name="Zhu J.G."/>
            <person name="Ruan X.D."/>
            <person name="Zhao L."/>
            <person name="Wei J.T."/>
            <person name="Ye R.Z."/>
            <person name="Que T.C."/>
            <person name="Du C.H."/>
            <person name="Zhou Y.H."/>
            <person name="Cheng J.X."/>
            <person name="Dai P.F."/>
            <person name="Guo W.B."/>
            <person name="Han X.H."/>
            <person name="Huang E.J."/>
            <person name="Li L.F."/>
            <person name="Wei W."/>
            <person name="Gao Y.C."/>
            <person name="Liu J.Z."/>
            <person name="Shao H.Z."/>
            <person name="Wang X."/>
            <person name="Wang C.C."/>
            <person name="Yang T.C."/>
            <person name="Huo Q.B."/>
            <person name="Li W."/>
            <person name="Chen H.Y."/>
            <person name="Chen S.E."/>
            <person name="Zhou L.G."/>
            <person name="Ni X.B."/>
            <person name="Tian J.H."/>
            <person name="Sheng Y."/>
            <person name="Liu T."/>
            <person name="Pan Y.S."/>
            <person name="Xia L.Y."/>
            <person name="Li J."/>
            <person name="Zhao F."/>
            <person name="Cao W.C."/>
        </authorList>
    </citation>
    <scope>NUCLEOTIDE SEQUENCE</scope>
    <source>
        <strain evidence="2">Rmic-2018</strain>
    </source>
</reference>
<dbReference type="VEuPathDB" id="VectorBase:LOC119184705"/>
<accession>A0A9J6D182</accession>
<evidence type="ECO:0000256" key="1">
    <source>
        <dbReference type="SAM" id="MobiDB-lite"/>
    </source>
</evidence>